<feature type="region of interest" description="Disordered" evidence="1">
    <location>
        <begin position="74"/>
        <end position="108"/>
    </location>
</feature>
<comment type="caution">
    <text evidence="2">The sequence shown here is derived from an EMBL/GenBank/DDBJ whole genome shotgun (WGS) entry which is preliminary data.</text>
</comment>
<proteinExistence type="predicted"/>
<protein>
    <submittedName>
        <fullName evidence="2">Uncharacterized protein</fullName>
    </submittedName>
</protein>
<dbReference type="AlphaFoldDB" id="A0A3L6QKZ3"/>
<organism evidence="2 3">
    <name type="scientific">Panicum miliaceum</name>
    <name type="common">Proso millet</name>
    <name type="synonym">Broomcorn millet</name>
    <dbReference type="NCBI Taxonomy" id="4540"/>
    <lineage>
        <taxon>Eukaryota</taxon>
        <taxon>Viridiplantae</taxon>
        <taxon>Streptophyta</taxon>
        <taxon>Embryophyta</taxon>
        <taxon>Tracheophyta</taxon>
        <taxon>Spermatophyta</taxon>
        <taxon>Magnoliopsida</taxon>
        <taxon>Liliopsida</taxon>
        <taxon>Poales</taxon>
        <taxon>Poaceae</taxon>
        <taxon>PACMAD clade</taxon>
        <taxon>Panicoideae</taxon>
        <taxon>Panicodae</taxon>
        <taxon>Paniceae</taxon>
        <taxon>Panicinae</taxon>
        <taxon>Panicum</taxon>
        <taxon>Panicum sect. Panicum</taxon>
    </lineage>
</organism>
<reference evidence="3" key="1">
    <citation type="journal article" date="2019" name="Nat. Commun.">
        <title>The genome of broomcorn millet.</title>
        <authorList>
            <person name="Zou C."/>
            <person name="Miki D."/>
            <person name="Li D."/>
            <person name="Tang Q."/>
            <person name="Xiao L."/>
            <person name="Rajput S."/>
            <person name="Deng P."/>
            <person name="Jia W."/>
            <person name="Huang R."/>
            <person name="Zhang M."/>
            <person name="Sun Y."/>
            <person name="Hu J."/>
            <person name="Fu X."/>
            <person name="Schnable P.S."/>
            <person name="Li F."/>
            <person name="Zhang H."/>
            <person name="Feng B."/>
            <person name="Zhu X."/>
            <person name="Liu R."/>
            <person name="Schnable J.C."/>
            <person name="Zhu J.-K."/>
            <person name="Zhang H."/>
        </authorList>
    </citation>
    <scope>NUCLEOTIDE SEQUENCE [LARGE SCALE GENOMIC DNA]</scope>
</reference>
<name>A0A3L6QKZ3_PANMI</name>
<evidence type="ECO:0000256" key="1">
    <source>
        <dbReference type="SAM" id="MobiDB-lite"/>
    </source>
</evidence>
<sequence>MPAPDASSSSSPSSSSPRACSARFSPPSTSSSSSPRTRYGRAAPELLVRRRRSFRHGLALAASAVQAAAAIGLDRGRREGMASPPAAGRSSSARHRGGVAPSCGETRT</sequence>
<dbReference type="EMBL" id="PQIB02000011">
    <property type="protein sequence ID" value="RLM84413.1"/>
    <property type="molecule type" value="Genomic_DNA"/>
</dbReference>
<evidence type="ECO:0000313" key="2">
    <source>
        <dbReference type="EMBL" id="RLM84413.1"/>
    </source>
</evidence>
<feature type="region of interest" description="Disordered" evidence="1">
    <location>
        <begin position="1"/>
        <end position="44"/>
    </location>
</feature>
<accession>A0A3L6QKZ3</accession>
<evidence type="ECO:0000313" key="3">
    <source>
        <dbReference type="Proteomes" id="UP000275267"/>
    </source>
</evidence>
<keyword evidence="3" id="KW-1185">Reference proteome</keyword>
<feature type="compositionally biased region" description="Low complexity" evidence="1">
    <location>
        <begin position="1"/>
        <end position="37"/>
    </location>
</feature>
<dbReference type="Proteomes" id="UP000275267">
    <property type="component" value="Unassembled WGS sequence"/>
</dbReference>
<gene>
    <name evidence="2" type="ORF">C2845_PM04G03580</name>
</gene>